<organism evidence="2 3">
    <name type="scientific">Plantactinospora sonchi</name>
    <dbReference type="NCBI Taxonomy" id="1544735"/>
    <lineage>
        <taxon>Bacteria</taxon>
        <taxon>Bacillati</taxon>
        <taxon>Actinomycetota</taxon>
        <taxon>Actinomycetes</taxon>
        <taxon>Micromonosporales</taxon>
        <taxon>Micromonosporaceae</taxon>
        <taxon>Plantactinospora</taxon>
    </lineage>
</organism>
<accession>A0ABU7RTJ7</accession>
<evidence type="ECO:0000256" key="1">
    <source>
        <dbReference type="SAM" id="MobiDB-lite"/>
    </source>
</evidence>
<sequence>MQEWRAVNGAVPPDPERAVSPESTVRVLLAVASRAVQGRDCADLGYHPLLSRFRGAPEAVRRNALARAAARTALTADQVAALDAERVARWMVEHYPTRDYPGAVLGSPHGAAVHLAAAMGMPWLPAGFDVAAHWPGGAVDSPAGALAFGARVAAAVLRTNPGVRVRQVHDPAGRGVLAGSTLSLVLHWHRLPVAYREFLGTRLTPGAPVLLLREVRPWPVLDVGGGHSFQLGTPASGLEPGDFRPDSALLGQVLRGAGGDGSSWDAPDSGRPGHAEQGVEAGFENSLLDWAGAAGNPVHRVLFPEPELLSAATADVYRGWLRGAGKSGDRCVVECGRLIDPWQVIRAGLVPYWCENASRRSVTGAEWWLAGSSPFSSLDVLPEPPGMRSPAFAGLPQWLAVASFGRRRRSLDRMASRGYPVASVATRHATEVLRNQPYDLPAPTPLRATEALDGLRDNGSRQGLRVC</sequence>
<dbReference type="Proteomes" id="UP001332243">
    <property type="component" value="Unassembled WGS sequence"/>
</dbReference>
<evidence type="ECO:0000313" key="3">
    <source>
        <dbReference type="Proteomes" id="UP001332243"/>
    </source>
</evidence>
<name>A0ABU7RTJ7_9ACTN</name>
<proteinExistence type="predicted"/>
<reference evidence="2 3" key="1">
    <citation type="submission" date="2024-01" db="EMBL/GenBank/DDBJ databases">
        <title>Genome insights into Plantactinospora sonchi sp. nov.</title>
        <authorList>
            <person name="Wang L."/>
        </authorList>
    </citation>
    <scope>NUCLEOTIDE SEQUENCE [LARGE SCALE GENOMIC DNA]</scope>
    <source>
        <strain evidence="2 3">NEAU-QY2</strain>
    </source>
</reference>
<evidence type="ECO:0000313" key="2">
    <source>
        <dbReference type="EMBL" id="MEE6259834.1"/>
    </source>
</evidence>
<keyword evidence="3" id="KW-1185">Reference proteome</keyword>
<gene>
    <name evidence="2" type="ORF">V1633_15200</name>
</gene>
<protein>
    <submittedName>
        <fullName evidence="2">Uncharacterized protein</fullName>
    </submittedName>
</protein>
<feature type="region of interest" description="Disordered" evidence="1">
    <location>
        <begin position="257"/>
        <end position="277"/>
    </location>
</feature>
<dbReference type="RefSeq" id="WP_331215201.1">
    <property type="nucleotide sequence ID" value="NZ_JAZGQK010000012.1"/>
</dbReference>
<dbReference type="EMBL" id="JAZGQK010000012">
    <property type="protein sequence ID" value="MEE6259834.1"/>
    <property type="molecule type" value="Genomic_DNA"/>
</dbReference>
<comment type="caution">
    <text evidence="2">The sequence shown here is derived from an EMBL/GenBank/DDBJ whole genome shotgun (WGS) entry which is preliminary data.</text>
</comment>